<dbReference type="GO" id="GO:0005739">
    <property type="term" value="C:mitochondrion"/>
    <property type="evidence" value="ECO:0007669"/>
    <property type="project" value="TreeGrafter"/>
</dbReference>
<comment type="similarity">
    <text evidence="2">Belongs to the PET191 family.</text>
</comment>
<evidence type="ECO:0000256" key="2">
    <source>
        <dbReference type="ARBA" id="ARBA00007785"/>
    </source>
</evidence>
<dbReference type="AlphaFoldDB" id="A0AAN9G701"/>
<evidence type="ECO:0000256" key="1">
    <source>
        <dbReference type="ARBA" id="ARBA00003186"/>
    </source>
</evidence>
<evidence type="ECO:0000256" key="3">
    <source>
        <dbReference type="ARBA" id="ARBA00021904"/>
    </source>
</evidence>
<proteinExistence type="inferred from homology"/>
<dbReference type="EMBL" id="JBAMIC010000013">
    <property type="protein sequence ID" value="KAK7097621.1"/>
    <property type="molecule type" value="Genomic_DNA"/>
</dbReference>
<accession>A0AAN9G701</accession>
<dbReference type="Proteomes" id="UP001374579">
    <property type="component" value="Unassembled WGS sequence"/>
</dbReference>
<keyword evidence="6" id="KW-1185">Reference proteome</keyword>
<dbReference type="PANTHER" id="PTHR28627:SF1">
    <property type="entry name" value="CYTOCHROME C OXIDASE ASSEMBLY FACTOR 5"/>
    <property type="match status" value="1"/>
</dbReference>
<reference evidence="5 6" key="1">
    <citation type="submission" date="2024-02" db="EMBL/GenBank/DDBJ databases">
        <title>Chromosome-scale genome assembly of the rough periwinkle Littorina saxatilis.</title>
        <authorList>
            <person name="De Jode A."/>
            <person name="Faria R."/>
            <person name="Formenti G."/>
            <person name="Sims Y."/>
            <person name="Smith T.P."/>
            <person name="Tracey A."/>
            <person name="Wood J.M.D."/>
            <person name="Zagrodzka Z.B."/>
            <person name="Johannesson K."/>
            <person name="Butlin R.K."/>
            <person name="Leder E.H."/>
        </authorList>
    </citation>
    <scope>NUCLEOTIDE SEQUENCE [LARGE SCALE GENOMIC DNA]</scope>
    <source>
        <strain evidence="5">Snail1</strain>
        <tissue evidence="5">Muscle</tissue>
    </source>
</reference>
<organism evidence="5 6">
    <name type="scientific">Littorina saxatilis</name>
    <dbReference type="NCBI Taxonomy" id="31220"/>
    <lineage>
        <taxon>Eukaryota</taxon>
        <taxon>Metazoa</taxon>
        <taxon>Spiralia</taxon>
        <taxon>Lophotrochozoa</taxon>
        <taxon>Mollusca</taxon>
        <taxon>Gastropoda</taxon>
        <taxon>Caenogastropoda</taxon>
        <taxon>Littorinimorpha</taxon>
        <taxon>Littorinoidea</taxon>
        <taxon>Littorinidae</taxon>
        <taxon>Littorina</taxon>
    </lineage>
</organism>
<evidence type="ECO:0000313" key="5">
    <source>
        <dbReference type="EMBL" id="KAK7097621.1"/>
    </source>
</evidence>
<evidence type="ECO:0000313" key="6">
    <source>
        <dbReference type="Proteomes" id="UP001374579"/>
    </source>
</evidence>
<keyword evidence="4" id="KW-1015">Disulfide bond</keyword>
<dbReference type="Pfam" id="PF10203">
    <property type="entry name" value="Pet191_N"/>
    <property type="match status" value="1"/>
</dbReference>
<comment type="caution">
    <text evidence="5">The sequence shown here is derived from an EMBL/GenBank/DDBJ whole genome shotgun (WGS) entry which is preliminary data.</text>
</comment>
<sequence length="86" mass="9841">MPKYGVEDTPEDTKPKLACMGLRDDLKECLLKSDCVRKNGKTPKECLLLGNDPSIPTQCQSLRAAFFECKRSLLDMRQRFRGRKGY</sequence>
<name>A0AAN9G701_9CAEN</name>
<protein>
    <recommendedName>
        <fullName evidence="3">Cytochrome c oxidase assembly factor 5</fullName>
    </recommendedName>
</protein>
<evidence type="ECO:0000256" key="4">
    <source>
        <dbReference type="ARBA" id="ARBA00023157"/>
    </source>
</evidence>
<dbReference type="PANTHER" id="PTHR28627">
    <property type="entry name" value="CYTOCHROME C OXIDASE ASSEMBLY FACTOR 5"/>
    <property type="match status" value="1"/>
</dbReference>
<dbReference type="InterPro" id="IPR018793">
    <property type="entry name" value="Cyt_c_oxidase_assmbl_Pet191"/>
</dbReference>
<dbReference type="GO" id="GO:0033617">
    <property type="term" value="P:mitochondrial respiratory chain complex IV assembly"/>
    <property type="evidence" value="ECO:0007669"/>
    <property type="project" value="TreeGrafter"/>
</dbReference>
<gene>
    <name evidence="5" type="ORF">V1264_004569</name>
</gene>
<comment type="function">
    <text evidence="1">Involved in an early step of the mitochondrial complex IV assembly process.</text>
</comment>